<evidence type="ECO:0000256" key="4">
    <source>
        <dbReference type="SAM" id="SignalP"/>
    </source>
</evidence>
<dbReference type="InterPro" id="IPR003782">
    <property type="entry name" value="SCO1/SenC"/>
</dbReference>
<gene>
    <name evidence="5" type="ORF">SAMN05216258_108348</name>
</gene>
<feature type="binding site" evidence="2">
    <location>
        <position position="193"/>
    </location>
    <ligand>
        <name>Cu cation</name>
        <dbReference type="ChEBI" id="CHEBI:23378"/>
    </ligand>
</feature>
<sequence length="227" mass="23855">MTPISHALALAAALALTLPAGAPRAGEAAPPAPQAAAERDRAAQALREAGLAVRGEEASAMPEAAPLPFEIAPRFHLVDQTGREVTEADFAGRPYALFFGYVSCQSICSVVLPRIAGATNILLDAGLEVTPVVVTIDPARDTPQALAEALPQWHEKLVGLTGSEAELQAIRDAFQVQMEKVAELPDGSPVYAHGSFVYLVGADGKVLTLLPPIISPRRMAEVFASYL</sequence>
<dbReference type="CDD" id="cd02968">
    <property type="entry name" value="SCO"/>
    <property type="match status" value="1"/>
</dbReference>
<keyword evidence="2" id="KW-0479">Metal-binding</keyword>
<dbReference type="EMBL" id="FOQH01000008">
    <property type="protein sequence ID" value="SFI68950.1"/>
    <property type="molecule type" value="Genomic_DNA"/>
</dbReference>
<keyword evidence="3" id="KW-1015">Disulfide bond</keyword>
<dbReference type="Pfam" id="PF02630">
    <property type="entry name" value="SCO1-SenC"/>
    <property type="match status" value="1"/>
</dbReference>
<feature type="disulfide bond" description="Redox-active" evidence="3">
    <location>
        <begin position="104"/>
        <end position="108"/>
    </location>
</feature>
<evidence type="ECO:0000256" key="1">
    <source>
        <dbReference type="ARBA" id="ARBA00010996"/>
    </source>
</evidence>
<reference evidence="5 6" key="1">
    <citation type="submission" date="2016-10" db="EMBL/GenBank/DDBJ databases">
        <authorList>
            <person name="de Groot N.N."/>
        </authorList>
    </citation>
    <scope>NUCLEOTIDE SEQUENCE [LARGE SCALE GENOMIC DNA]</scope>
    <source>
        <strain evidence="5 6">CGMCC 1.11030</strain>
    </source>
</reference>
<accession>A0A1I3K9D7</accession>
<dbReference type="InterPro" id="IPR036249">
    <property type="entry name" value="Thioredoxin-like_sf"/>
</dbReference>
<feature type="chain" id="PRO_5011566772" evidence="4">
    <location>
        <begin position="23"/>
        <end position="227"/>
    </location>
</feature>
<dbReference type="OrthoDB" id="9790194at2"/>
<proteinExistence type="inferred from homology"/>
<evidence type="ECO:0000256" key="3">
    <source>
        <dbReference type="PIRSR" id="PIRSR603782-2"/>
    </source>
</evidence>
<dbReference type="STRING" id="1114924.SAMN05216258_108348"/>
<dbReference type="RefSeq" id="WP_092862178.1">
    <property type="nucleotide sequence ID" value="NZ_FOQH01000008.1"/>
</dbReference>
<keyword evidence="6" id="KW-1185">Reference proteome</keyword>
<dbReference type="PANTHER" id="PTHR12151">
    <property type="entry name" value="ELECTRON TRANSPORT PROTIN SCO1/SENC FAMILY MEMBER"/>
    <property type="match status" value="1"/>
</dbReference>
<evidence type="ECO:0000313" key="6">
    <source>
        <dbReference type="Proteomes" id="UP000199377"/>
    </source>
</evidence>
<evidence type="ECO:0000313" key="5">
    <source>
        <dbReference type="EMBL" id="SFI68950.1"/>
    </source>
</evidence>
<protein>
    <submittedName>
        <fullName evidence="5">Protein SCO1/2</fullName>
    </submittedName>
</protein>
<dbReference type="SUPFAM" id="SSF52833">
    <property type="entry name" value="Thioredoxin-like"/>
    <property type="match status" value="1"/>
</dbReference>
<comment type="similarity">
    <text evidence="1">Belongs to the SCO1/2 family.</text>
</comment>
<feature type="signal peptide" evidence="4">
    <location>
        <begin position="1"/>
        <end position="22"/>
    </location>
</feature>
<dbReference type="Proteomes" id="UP000199377">
    <property type="component" value="Unassembled WGS sequence"/>
</dbReference>
<keyword evidence="4" id="KW-0732">Signal</keyword>
<dbReference type="AlphaFoldDB" id="A0A1I3K9D7"/>
<dbReference type="PANTHER" id="PTHR12151:SF25">
    <property type="entry name" value="LINALOOL DEHYDRATASE_ISOMERASE DOMAIN-CONTAINING PROTEIN"/>
    <property type="match status" value="1"/>
</dbReference>
<feature type="binding site" evidence="2">
    <location>
        <position position="108"/>
    </location>
    <ligand>
        <name>Cu cation</name>
        <dbReference type="ChEBI" id="CHEBI:23378"/>
    </ligand>
</feature>
<keyword evidence="2" id="KW-0186">Copper</keyword>
<organism evidence="5 6">
    <name type="scientific">Albimonas pacifica</name>
    <dbReference type="NCBI Taxonomy" id="1114924"/>
    <lineage>
        <taxon>Bacteria</taxon>
        <taxon>Pseudomonadati</taxon>
        <taxon>Pseudomonadota</taxon>
        <taxon>Alphaproteobacteria</taxon>
        <taxon>Rhodobacterales</taxon>
        <taxon>Paracoccaceae</taxon>
        <taxon>Albimonas</taxon>
    </lineage>
</organism>
<name>A0A1I3K9D7_9RHOB</name>
<feature type="binding site" evidence="2">
    <location>
        <position position="104"/>
    </location>
    <ligand>
        <name>Cu cation</name>
        <dbReference type="ChEBI" id="CHEBI:23378"/>
    </ligand>
</feature>
<dbReference type="Gene3D" id="3.40.30.10">
    <property type="entry name" value="Glutaredoxin"/>
    <property type="match status" value="1"/>
</dbReference>
<dbReference type="GO" id="GO:0046872">
    <property type="term" value="F:metal ion binding"/>
    <property type="evidence" value="ECO:0007669"/>
    <property type="project" value="UniProtKB-KW"/>
</dbReference>
<evidence type="ECO:0000256" key="2">
    <source>
        <dbReference type="PIRSR" id="PIRSR603782-1"/>
    </source>
</evidence>